<evidence type="ECO:0000313" key="2">
    <source>
        <dbReference type="EMBL" id="VAV82859.1"/>
    </source>
</evidence>
<name>A0A3B0QRZ9_9ZZZZ</name>
<dbReference type="AlphaFoldDB" id="A0A3B0QRZ9"/>
<dbReference type="Gene3D" id="3.40.50.1820">
    <property type="entry name" value="alpha/beta hydrolase"/>
    <property type="match status" value="1"/>
</dbReference>
<dbReference type="PANTHER" id="PTHR12277:SF81">
    <property type="entry name" value="PROTEIN ABHD13"/>
    <property type="match status" value="1"/>
</dbReference>
<reference evidence="2" key="1">
    <citation type="submission" date="2018-06" db="EMBL/GenBank/DDBJ databases">
        <authorList>
            <person name="Zhirakovskaya E."/>
        </authorList>
    </citation>
    <scope>NUCLEOTIDE SEQUENCE</scope>
</reference>
<gene>
    <name evidence="2" type="ORF">MNBD_BACTEROID02-1185</name>
</gene>
<proteinExistence type="predicted"/>
<dbReference type="EMBL" id="UOEB01000045">
    <property type="protein sequence ID" value="VAV82859.1"/>
    <property type="molecule type" value="Genomic_DNA"/>
</dbReference>
<dbReference type="Pfam" id="PF12146">
    <property type="entry name" value="Hydrolase_4"/>
    <property type="match status" value="1"/>
</dbReference>
<feature type="domain" description="Serine aminopeptidase S33" evidence="1">
    <location>
        <begin position="54"/>
        <end position="160"/>
    </location>
</feature>
<evidence type="ECO:0000259" key="1">
    <source>
        <dbReference type="Pfam" id="PF12146"/>
    </source>
</evidence>
<sequence length="249" mass="28739">MITTSLYFFQEKILFRPTVLAQDYQYNFSYPFEELFLKTEDDAVINALHFKARNSKGVILYFHGNAGDLSRWGTITEYFVNMNYDVLVMDYRTYGKSTGVLSEEALYKDAQLCYNTLKQTYSEDQITVYGRSLGTAIAAKVAATNNPKQLILETPYYSIVDVAKSRFPFMPISYLMNYELPTHQFIGDVKCNIYMFHGTDDNVVPFSSGEKLFKVSPQDRTTFTTIKNAGHNNLIDFELYHQQIKVILH</sequence>
<dbReference type="InterPro" id="IPR022742">
    <property type="entry name" value="Hydrolase_4"/>
</dbReference>
<organism evidence="2">
    <name type="scientific">hydrothermal vent metagenome</name>
    <dbReference type="NCBI Taxonomy" id="652676"/>
    <lineage>
        <taxon>unclassified sequences</taxon>
        <taxon>metagenomes</taxon>
        <taxon>ecological metagenomes</taxon>
    </lineage>
</organism>
<accession>A0A3B0QRZ9</accession>
<dbReference type="SUPFAM" id="SSF53474">
    <property type="entry name" value="alpha/beta-Hydrolases"/>
    <property type="match status" value="1"/>
</dbReference>
<protein>
    <recommendedName>
        <fullName evidence="1">Serine aminopeptidase S33 domain-containing protein</fullName>
    </recommendedName>
</protein>
<dbReference type="InterPro" id="IPR029058">
    <property type="entry name" value="AB_hydrolase_fold"/>
</dbReference>
<dbReference type="PANTHER" id="PTHR12277">
    <property type="entry name" value="ALPHA/BETA HYDROLASE DOMAIN-CONTAINING PROTEIN"/>
    <property type="match status" value="1"/>
</dbReference>